<comment type="caution">
    <text evidence="1">The sequence shown here is derived from an EMBL/GenBank/DDBJ whole genome shotgun (WGS) entry which is preliminary data.</text>
</comment>
<dbReference type="EMBL" id="BPLQ01009636">
    <property type="protein sequence ID" value="GIY45555.1"/>
    <property type="molecule type" value="Genomic_DNA"/>
</dbReference>
<organism evidence="1 2">
    <name type="scientific">Caerostris darwini</name>
    <dbReference type="NCBI Taxonomy" id="1538125"/>
    <lineage>
        <taxon>Eukaryota</taxon>
        <taxon>Metazoa</taxon>
        <taxon>Ecdysozoa</taxon>
        <taxon>Arthropoda</taxon>
        <taxon>Chelicerata</taxon>
        <taxon>Arachnida</taxon>
        <taxon>Araneae</taxon>
        <taxon>Araneomorphae</taxon>
        <taxon>Entelegynae</taxon>
        <taxon>Araneoidea</taxon>
        <taxon>Araneidae</taxon>
        <taxon>Caerostris</taxon>
    </lineage>
</organism>
<accession>A0AAV4TGY6</accession>
<evidence type="ECO:0000313" key="2">
    <source>
        <dbReference type="Proteomes" id="UP001054837"/>
    </source>
</evidence>
<dbReference type="Proteomes" id="UP001054837">
    <property type="component" value="Unassembled WGS sequence"/>
</dbReference>
<dbReference type="AlphaFoldDB" id="A0AAV4TGY6"/>
<keyword evidence="2" id="KW-1185">Reference proteome</keyword>
<gene>
    <name evidence="1" type="ORF">CDAR_545141</name>
</gene>
<reference evidence="1 2" key="1">
    <citation type="submission" date="2021-06" db="EMBL/GenBank/DDBJ databases">
        <title>Caerostris darwini draft genome.</title>
        <authorList>
            <person name="Kono N."/>
            <person name="Arakawa K."/>
        </authorList>
    </citation>
    <scope>NUCLEOTIDE SEQUENCE [LARGE SCALE GENOMIC DNA]</scope>
</reference>
<proteinExistence type="predicted"/>
<name>A0AAV4TGY6_9ARAC</name>
<sequence length="91" mass="10315">MSGMQIRTQFIFGTDRSQRIQSMNGIPHISIPPIKYSLPLEAVENFGECLCSTLIHYASLELVFSGRVVKDHKLPDTSDELLCFKQPRTCE</sequence>
<protein>
    <submittedName>
        <fullName evidence="1">Uncharacterized protein</fullName>
    </submittedName>
</protein>
<evidence type="ECO:0000313" key="1">
    <source>
        <dbReference type="EMBL" id="GIY45555.1"/>
    </source>
</evidence>